<comment type="caution">
    <text evidence="13">The sequence shown here is derived from an EMBL/GenBank/DDBJ whole genome shotgun (WGS) entry which is preliminary data.</text>
</comment>
<gene>
    <name evidence="13" type="ORF">GMA10_10820</name>
</gene>
<keyword evidence="8 11" id="KW-0472">Membrane</keyword>
<keyword evidence="3" id="KW-1003">Cell membrane</keyword>
<feature type="transmembrane region" description="Helical" evidence="11">
    <location>
        <begin position="54"/>
        <end position="71"/>
    </location>
</feature>
<organism evidence="13 14">
    <name type="scientific">Rothia koreensis</name>
    <dbReference type="NCBI Taxonomy" id="592378"/>
    <lineage>
        <taxon>Bacteria</taxon>
        <taxon>Bacillati</taxon>
        <taxon>Actinomycetota</taxon>
        <taxon>Actinomycetes</taxon>
        <taxon>Micrococcales</taxon>
        <taxon>Micrococcaceae</taxon>
        <taxon>Rothia</taxon>
    </lineage>
</organism>
<evidence type="ECO:0000256" key="3">
    <source>
        <dbReference type="ARBA" id="ARBA00022475"/>
    </source>
</evidence>
<protein>
    <submittedName>
        <fullName evidence="13">Sodium:proton antiporter</fullName>
    </submittedName>
</protein>
<evidence type="ECO:0000256" key="1">
    <source>
        <dbReference type="ARBA" id="ARBA00004651"/>
    </source>
</evidence>
<feature type="transmembrane region" description="Helical" evidence="11">
    <location>
        <begin position="28"/>
        <end position="45"/>
    </location>
</feature>
<evidence type="ECO:0000256" key="6">
    <source>
        <dbReference type="ARBA" id="ARBA00023053"/>
    </source>
</evidence>
<dbReference type="PANTHER" id="PTHR10110">
    <property type="entry name" value="SODIUM/HYDROGEN EXCHANGER"/>
    <property type="match status" value="1"/>
</dbReference>
<evidence type="ECO:0000256" key="9">
    <source>
        <dbReference type="ARBA" id="ARBA00023201"/>
    </source>
</evidence>
<feature type="transmembrane region" description="Helical" evidence="11">
    <location>
        <begin position="373"/>
        <end position="395"/>
    </location>
</feature>
<feature type="domain" description="Cation/H+ exchanger transmembrane" evidence="12">
    <location>
        <begin position="11"/>
        <end position="396"/>
    </location>
</feature>
<feature type="region of interest" description="Disordered" evidence="10">
    <location>
        <begin position="523"/>
        <end position="557"/>
    </location>
</feature>
<name>A0A7K1LKP4_9MICC</name>
<dbReference type="InterPro" id="IPR006153">
    <property type="entry name" value="Cation/H_exchanger_TM"/>
</dbReference>
<evidence type="ECO:0000259" key="12">
    <source>
        <dbReference type="Pfam" id="PF00999"/>
    </source>
</evidence>
<accession>A0A7K1LKP4</accession>
<dbReference type="PANTHER" id="PTHR10110:SF86">
    <property type="entry name" value="SODIUM_HYDROGEN EXCHANGER 7"/>
    <property type="match status" value="1"/>
</dbReference>
<keyword evidence="6" id="KW-0915">Sodium</keyword>
<dbReference type="GO" id="GO:0005886">
    <property type="term" value="C:plasma membrane"/>
    <property type="evidence" value="ECO:0007669"/>
    <property type="project" value="UniProtKB-SubCell"/>
</dbReference>
<feature type="transmembrane region" description="Helical" evidence="11">
    <location>
        <begin position="176"/>
        <end position="200"/>
    </location>
</feature>
<dbReference type="GO" id="GO:0015386">
    <property type="term" value="F:potassium:proton antiporter activity"/>
    <property type="evidence" value="ECO:0007669"/>
    <property type="project" value="TreeGrafter"/>
</dbReference>
<dbReference type="EMBL" id="WOGT01000007">
    <property type="protein sequence ID" value="MUN55695.1"/>
    <property type="molecule type" value="Genomic_DNA"/>
</dbReference>
<dbReference type="GO" id="GO:0051453">
    <property type="term" value="P:regulation of intracellular pH"/>
    <property type="evidence" value="ECO:0007669"/>
    <property type="project" value="TreeGrafter"/>
</dbReference>
<dbReference type="Proteomes" id="UP000462152">
    <property type="component" value="Unassembled WGS sequence"/>
</dbReference>
<dbReference type="AlphaFoldDB" id="A0A7K1LKP4"/>
<dbReference type="Pfam" id="PF00999">
    <property type="entry name" value="Na_H_Exchanger"/>
    <property type="match status" value="1"/>
</dbReference>
<evidence type="ECO:0000256" key="5">
    <source>
        <dbReference type="ARBA" id="ARBA00022989"/>
    </source>
</evidence>
<keyword evidence="5 11" id="KW-1133">Transmembrane helix</keyword>
<dbReference type="GO" id="GO:0015385">
    <property type="term" value="F:sodium:proton antiporter activity"/>
    <property type="evidence" value="ECO:0007669"/>
    <property type="project" value="InterPro"/>
</dbReference>
<evidence type="ECO:0000256" key="2">
    <source>
        <dbReference type="ARBA" id="ARBA00022448"/>
    </source>
</evidence>
<evidence type="ECO:0000256" key="8">
    <source>
        <dbReference type="ARBA" id="ARBA00023136"/>
    </source>
</evidence>
<feature type="transmembrane region" description="Helical" evidence="11">
    <location>
        <begin position="339"/>
        <end position="361"/>
    </location>
</feature>
<keyword evidence="14" id="KW-1185">Reference proteome</keyword>
<keyword evidence="2" id="KW-0813">Transport</keyword>
<feature type="transmembrane region" description="Helical" evidence="11">
    <location>
        <begin position="83"/>
        <end position="106"/>
    </location>
</feature>
<reference evidence="13 14" key="1">
    <citation type="submission" date="2019-12" db="EMBL/GenBank/DDBJ databases">
        <authorList>
            <person name="Li J."/>
            <person name="Shi Y."/>
            <person name="Xu G."/>
            <person name="Xiao D."/>
            <person name="Ran X."/>
        </authorList>
    </citation>
    <scope>NUCLEOTIDE SEQUENCE [LARGE SCALE GENOMIC DNA]</scope>
    <source>
        <strain evidence="13 14">JCM 15915</strain>
    </source>
</reference>
<dbReference type="InterPro" id="IPR018422">
    <property type="entry name" value="Cation/H_exchanger_CPA1"/>
</dbReference>
<evidence type="ECO:0000256" key="7">
    <source>
        <dbReference type="ARBA" id="ARBA00023065"/>
    </source>
</evidence>
<dbReference type="Gene3D" id="6.10.140.1330">
    <property type="match status" value="1"/>
</dbReference>
<feature type="transmembrane region" description="Helical" evidence="11">
    <location>
        <begin position="305"/>
        <end position="327"/>
    </location>
</feature>
<sequence>MDFLIVVIVILLATLVLVGVGDRFNLPWPVLLTLATAAMIFIPGVPNVKVQPELILPIFLPPLLWALGQRASWQMFRTNWRAIVTYSVVLVTLTILAVMWTSMVFIPGMTVAAAVAIGAAVAPPDPVAVEAVSEPVGIPRRIVATLQTEGLFNDAVSLVAFQAALAAITVNSHLSAPLLVLEFLYTAVAAVAIGLFFGWLGGVARRHLNSSVARSGLTLIIPFAVYIASEEVHASGVIAVVVAAVQMSSTMGDLEPEDRLTGTAFWEVIEMLITGVAFGLIGLQVRQVIVDAGDRIGEMILHGGIIAAVVILLRLAWMVLIVAFNHVKKSQSMTPRSLGEALVMTWSGMRGLVTLALALSLPAEGFGFRSEVLVIATMVLLFTMVFPGLTLPILVKMLGLDREDHQDRQERELLERARRAAMQAVRQHSEDAPPEVVSMVSDIYRRMVPKSPQEVENQELYEAQVAERNKRRKLFATMRDTALSAAQDEIISARSDRGVDPATVDHVLRKLDQMSAVQNPDMATILPGFQPGFTSPPPGKTQDRTQPPTRKTPRSDA</sequence>
<evidence type="ECO:0000313" key="13">
    <source>
        <dbReference type="EMBL" id="MUN55695.1"/>
    </source>
</evidence>
<dbReference type="RefSeq" id="WP_129316001.1">
    <property type="nucleotide sequence ID" value="NZ_CP197643.1"/>
</dbReference>
<evidence type="ECO:0000313" key="14">
    <source>
        <dbReference type="Proteomes" id="UP000462152"/>
    </source>
</evidence>
<dbReference type="OrthoDB" id="57886at2"/>
<feature type="transmembrane region" description="Helical" evidence="11">
    <location>
        <begin position="264"/>
        <end position="285"/>
    </location>
</feature>
<proteinExistence type="predicted"/>
<dbReference type="GO" id="GO:0098719">
    <property type="term" value="P:sodium ion import across plasma membrane"/>
    <property type="evidence" value="ECO:0007669"/>
    <property type="project" value="TreeGrafter"/>
</dbReference>
<keyword evidence="7" id="KW-0406">Ion transport</keyword>
<comment type="subcellular location">
    <subcellularLocation>
        <location evidence="1">Cell membrane</location>
        <topology evidence="1">Multi-pass membrane protein</topology>
    </subcellularLocation>
</comment>
<evidence type="ECO:0000256" key="11">
    <source>
        <dbReference type="SAM" id="Phobius"/>
    </source>
</evidence>
<evidence type="ECO:0000256" key="4">
    <source>
        <dbReference type="ARBA" id="ARBA00022692"/>
    </source>
</evidence>
<evidence type="ECO:0000256" key="10">
    <source>
        <dbReference type="SAM" id="MobiDB-lite"/>
    </source>
</evidence>
<keyword evidence="4 11" id="KW-0812">Transmembrane</keyword>
<keyword evidence="9" id="KW-0739">Sodium transport</keyword>
<feature type="transmembrane region" description="Helical" evidence="11">
    <location>
        <begin position="234"/>
        <end position="252"/>
    </location>
</feature>